<dbReference type="EMBL" id="FWFQ01000014">
    <property type="protein sequence ID" value="SLN43725.1"/>
    <property type="molecule type" value="Genomic_DNA"/>
</dbReference>
<evidence type="ECO:0000313" key="3">
    <source>
        <dbReference type="Proteomes" id="UP000193409"/>
    </source>
</evidence>
<dbReference type="Proteomes" id="UP000193409">
    <property type="component" value="Unassembled WGS sequence"/>
</dbReference>
<evidence type="ECO:0000313" key="2">
    <source>
        <dbReference type="EMBL" id="SLN43725.1"/>
    </source>
</evidence>
<name>A0A1Y5SLT7_9RHOB</name>
<organism evidence="2 3">
    <name type="scientific">Pseudoruegeria aquimaris</name>
    <dbReference type="NCBI Taxonomy" id="393663"/>
    <lineage>
        <taxon>Bacteria</taxon>
        <taxon>Pseudomonadati</taxon>
        <taxon>Pseudomonadota</taxon>
        <taxon>Alphaproteobacteria</taxon>
        <taxon>Rhodobacterales</taxon>
        <taxon>Roseobacteraceae</taxon>
        <taxon>Pseudoruegeria</taxon>
    </lineage>
</organism>
<protein>
    <submittedName>
        <fullName evidence="2">Uncharacterized protein</fullName>
    </submittedName>
</protein>
<keyword evidence="3" id="KW-1185">Reference proteome</keyword>
<proteinExistence type="predicted"/>
<feature type="transmembrane region" description="Helical" evidence="1">
    <location>
        <begin position="50"/>
        <end position="71"/>
    </location>
</feature>
<sequence>MAGAARQPDAARRRATQRKLLAIVNMVSWGLFWAFGYLALTAAPEATSEILTAMGFAFVGLVSGTWCYLILKREIG</sequence>
<accession>A0A1Y5SLT7</accession>
<keyword evidence="1" id="KW-0472">Membrane</keyword>
<evidence type="ECO:0000256" key="1">
    <source>
        <dbReference type="SAM" id="Phobius"/>
    </source>
</evidence>
<keyword evidence="1" id="KW-1133">Transmembrane helix</keyword>
<dbReference type="AlphaFoldDB" id="A0A1Y5SLT7"/>
<feature type="transmembrane region" description="Helical" evidence="1">
    <location>
        <begin position="20"/>
        <end position="38"/>
    </location>
</feature>
<gene>
    <name evidence="2" type="ORF">PSA7680_02210</name>
</gene>
<reference evidence="2 3" key="1">
    <citation type="submission" date="2017-03" db="EMBL/GenBank/DDBJ databases">
        <authorList>
            <person name="Afonso C.L."/>
            <person name="Miller P.J."/>
            <person name="Scott M.A."/>
            <person name="Spackman E."/>
            <person name="Goraichik I."/>
            <person name="Dimitrov K.M."/>
            <person name="Suarez D.L."/>
            <person name="Swayne D.E."/>
        </authorList>
    </citation>
    <scope>NUCLEOTIDE SEQUENCE [LARGE SCALE GENOMIC DNA]</scope>
    <source>
        <strain evidence="2 3">CECT 7680</strain>
    </source>
</reference>
<keyword evidence="1" id="KW-0812">Transmembrane</keyword>